<evidence type="ECO:0000313" key="3">
    <source>
        <dbReference type="Proteomes" id="UP001235840"/>
    </source>
</evidence>
<protein>
    <submittedName>
        <fullName evidence="2">Uncharacterized protein</fullName>
    </submittedName>
</protein>
<reference evidence="2 3" key="1">
    <citation type="submission" date="2023-07" db="EMBL/GenBank/DDBJ databases">
        <title>Genomic Encyclopedia of Type Strains, Phase IV (KMG-IV): sequencing the most valuable type-strain genomes for metagenomic binning, comparative biology and taxonomic classification.</title>
        <authorList>
            <person name="Goeker M."/>
        </authorList>
    </citation>
    <scope>NUCLEOTIDE SEQUENCE [LARGE SCALE GENOMIC DNA]</scope>
    <source>
        <strain evidence="2 3">DSM 12751</strain>
    </source>
</reference>
<dbReference type="Proteomes" id="UP001235840">
    <property type="component" value="Unassembled WGS sequence"/>
</dbReference>
<organism evidence="2 3">
    <name type="scientific">Caldalkalibacillus horti</name>
    <dbReference type="NCBI Taxonomy" id="77523"/>
    <lineage>
        <taxon>Bacteria</taxon>
        <taxon>Bacillati</taxon>
        <taxon>Bacillota</taxon>
        <taxon>Bacilli</taxon>
        <taxon>Bacillales</taxon>
        <taxon>Bacillaceae</taxon>
        <taxon>Caldalkalibacillus</taxon>
    </lineage>
</organism>
<name>A0ABT9VXV5_9BACI</name>
<dbReference type="RefSeq" id="WP_307392558.1">
    <property type="nucleotide sequence ID" value="NZ_BAAADK010000045.1"/>
</dbReference>
<dbReference type="EMBL" id="JAUSTY010000004">
    <property type="protein sequence ID" value="MDQ0165450.1"/>
    <property type="molecule type" value="Genomic_DNA"/>
</dbReference>
<proteinExistence type="predicted"/>
<feature type="region of interest" description="Disordered" evidence="1">
    <location>
        <begin position="63"/>
        <end position="84"/>
    </location>
</feature>
<accession>A0ABT9VXV5</accession>
<evidence type="ECO:0000256" key="1">
    <source>
        <dbReference type="SAM" id="MobiDB-lite"/>
    </source>
</evidence>
<sequence>MTNLLDLAALRNRQMVSIYFLIDSFSACSVDGLLPWEDDCCLERRERIFLLSQKNQPNLKPATMKAQKNKTNPRLIPSTIKTDDQNPFTPLSPFLITY</sequence>
<comment type="caution">
    <text evidence="2">The sequence shown here is derived from an EMBL/GenBank/DDBJ whole genome shotgun (WGS) entry which is preliminary data.</text>
</comment>
<keyword evidence="3" id="KW-1185">Reference proteome</keyword>
<gene>
    <name evidence="2" type="ORF">J2S11_001350</name>
</gene>
<evidence type="ECO:0000313" key="2">
    <source>
        <dbReference type="EMBL" id="MDQ0165450.1"/>
    </source>
</evidence>